<reference evidence="1" key="2">
    <citation type="journal article" date="2015" name="Data Brief">
        <title>Shoot transcriptome of the giant reed, Arundo donax.</title>
        <authorList>
            <person name="Barrero R.A."/>
            <person name="Guerrero F.D."/>
            <person name="Moolhuijzen P."/>
            <person name="Goolsby J.A."/>
            <person name="Tidwell J."/>
            <person name="Bellgard S.E."/>
            <person name="Bellgard M.I."/>
        </authorList>
    </citation>
    <scope>NUCLEOTIDE SEQUENCE</scope>
    <source>
        <tissue evidence="1">Shoot tissue taken approximately 20 cm above the soil surface</tissue>
    </source>
</reference>
<evidence type="ECO:0000313" key="1">
    <source>
        <dbReference type="EMBL" id="JAD69344.1"/>
    </source>
</evidence>
<dbReference type="AlphaFoldDB" id="A0A0A9BZ61"/>
<name>A0A0A9BZ61_ARUDO</name>
<proteinExistence type="predicted"/>
<dbReference type="EMBL" id="GBRH01228551">
    <property type="protein sequence ID" value="JAD69344.1"/>
    <property type="molecule type" value="Transcribed_RNA"/>
</dbReference>
<sequence length="24" mass="2690">MSDEQLPKPSSVLYLVIIPLQYGV</sequence>
<reference evidence="1" key="1">
    <citation type="submission" date="2014-09" db="EMBL/GenBank/DDBJ databases">
        <authorList>
            <person name="Magalhaes I.L.F."/>
            <person name="Oliveira U."/>
            <person name="Santos F.R."/>
            <person name="Vidigal T.H.D.A."/>
            <person name="Brescovit A.D."/>
            <person name="Santos A.J."/>
        </authorList>
    </citation>
    <scope>NUCLEOTIDE SEQUENCE</scope>
    <source>
        <tissue evidence="1">Shoot tissue taken approximately 20 cm above the soil surface</tissue>
    </source>
</reference>
<organism evidence="1">
    <name type="scientific">Arundo donax</name>
    <name type="common">Giant reed</name>
    <name type="synonym">Donax arundinaceus</name>
    <dbReference type="NCBI Taxonomy" id="35708"/>
    <lineage>
        <taxon>Eukaryota</taxon>
        <taxon>Viridiplantae</taxon>
        <taxon>Streptophyta</taxon>
        <taxon>Embryophyta</taxon>
        <taxon>Tracheophyta</taxon>
        <taxon>Spermatophyta</taxon>
        <taxon>Magnoliopsida</taxon>
        <taxon>Liliopsida</taxon>
        <taxon>Poales</taxon>
        <taxon>Poaceae</taxon>
        <taxon>PACMAD clade</taxon>
        <taxon>Arundinoideae</taxon>
        <taxon>Arundineae</taxon>
        <taxon>Arundo</taxon>
    </lineage>
</organism>
<protein>
    <submittedName>
        <fullName evidence="1">Uncharacterized protein</fullName>
    </submittedName>
</protein>
<accession>A0A0A9BZ61</accession>